<dbReference type="PANTHER" id="PTHR37984:SF5">
    <property type="entry name" value="PROTEIN NYNRIN-LIKE"/>
    <property type="match status" value="1"/>
</dbReference>
<protein>
    <recommendedName>
        <fullName evidence="3">Mitochondrial protein</fullName>
    </recommendedName>
</protein>
<dbReference type="PANTHER" id="PTHR37984">
    <property type="entry name" value="PROTEIN CBG26694"/>
    <property type="match status" value="1"/>
</dbReference>
<name>A0AAF0UG41_SOLVR</name>
<reference evidence="1" key="1">
    <citation type="submission" date="2023-08" db="EMBL/GenBank/DDBJ databases">
        <title>A de novo genome assembly of Solanum verrucosum Schlechtendal, a Mexican diploid species geographically isolated from the other diploid A-genome species in potato relatives.</title>
        <authorList>
            <person name="Hosaka K."/>
        </authorList>
    </citation>
    <scope>NUCLEOTIDE SEQUENCE</scope>
    <source>
        <tissue evidence="1">Young leaves</tissue>
    </source>
</reference>
<dbReference type="Gene3D" id="3.30.70.270">
    <property type="match status" value="1"/>
</dbReference>
<sequence length="132" mass="15061">MDVESKVPSLESVLIVNEFPEVFPDDLPGISPEREIDFAFLGHIVSSKSIEIDPKKTYAVKNWPRPLSPSDIRSFLGLASYYRRFCEGFSSITSMLTSLTQKKAKFEWSEAYEKSFQELKDRLTFALVLTLS</sequence>
<dbReference type="InterPro" id="IPR050951">
    <property type="entry name" value="Retrovirus_Pol_polyprotein"/>
</dbReference>
<dbReference type="EMBL" id="CP133620">
    <property type="protein sequence ID" value="WMV45357.1"/>
    <property type="molecule type" value="Genomic_DNA"/>
</dbReference>
<proteinExistence type="predicted"/>
<dbReference type="Proteomes" id="UP001234989">
    <property type="component" value="Chromosome 9"/>
</dbReference>
<dbReference type="AlphaFoldDB" id="A0AAF0UG41"/>
<dbReference type="InterPro" id="IPR043128">
    <property type="entry name" value="Rev_trsase/Diguanyl_cyclase"/>
</dbReference>
<dbReference type="InterPro" id="IPR043502">
    <property type="entry name" value="DNA/RNA_pol_sf"/>
</dbReference>
<gene>
    <name evidence="1" type="ORF">MTR67_038742</name>
</gene>
<evidence type="ECO:0008006" key="3">
    <source>
        <dbReference type="Google" id="ProtNLM"/>
    </source>
</evidence>
<evidence type="ECO:0000313" key="1">
    <source>
        <dbReference type="EMBL" id="WMV45357.1"/>
    </source>
</evidence>
<organism evidence="1 2">
    <name type="scientific">Solanum verrucosum</name>
    <dbReference type="NCBI Taxonomy" id="315347"/>
    <lineage>
        <taxon>Eukaryota</taxon>
        <taxon>Viridiplantae</taxon>
        <taxon>Streptophyta</taxon>
        <taxon>Embryophyta</taxon>
        <taxon>Tracheophyta</taxon>
        <taxon>Spermatophyta</taxon>
        <taxon>Magnoliopsida</taxon>
        <taxon>eudicotyledons</taxon>
        <taxon>Gunneridae</taxon>
        <taxon>Pentapetalae</taxon>
        <taxon>asterids</taxon>
        <taxon>lamiids</taxon>
        <taxon>Solanales</taxon>
        <taxon>Solanaceae</taxon>
        <taxon>Solanoideae</taxon>
        <taxon>Solaneae</taxon>
        <taxon>Solanum</taxon>
    </lineage>
</organism>
<keyword evidence="2" id="KW-1185">Reference proteome</keyword>
<dbReference type="SUPFAM" id="SSF56672">
    <property type="entry name" value="DNA/RNA polymerases"/>
    <property type="match status" value="1"/>
</dbReference>
<dbReference type="FunFam" id="3.30.70.270:FF:000020">
    <property type="entry name" value="Transposon Tf2-6 polyprotein-like Protein"/>
    <property type="match status" value="1"/>
</dbReference>
<evidence type="ECO:0000313" key="2">
    <source>
        <dbReference type="Proteomes" id="UP001234989"/>
    </source>
</evidence>
<accession>A0AAF0UG41</accession>